<evidence type="ECO:0000256" key="1">
    <source>
        <dbReference type="SAM" id="MobiDB-lite"/>
    </source>
</evidence>
<name>A0A1H1VDG2_9BRAD</name>
<dbReference type="AlphaFoldDB" id="A0A1H1VDG2"/>
<evidence type="ECO:0000313" key="3">
    <source>
        <dbReference type="EMBL" id="SDS82822.1"/>
    </source>
</evidence>
<dbReference type="RefSeq" id="WP_146688063.1">
    <property type="nucleotide sequence ID" value="NZ_LT629750.1"/>
</dbReference>
<organism evidence="3 4">
    <name type="scientific">Bradyrhizobium canariense</name>
    <dbReference type="NCBI Taxonomy" id="255045"/>
    <lineage>
        <taxon>Bacteria</taxon>
        <taxon>Pseudomonadati</taxon>
        <taxon>Pseudomonadota</taxon>
        <taxon>Alphaproteobacteria</taxon>
        <taxon>Hyphomicrobiales</taxon>
        <taxon>Nitrobacteraceae</taxon>
        <taxon>Bradyrhizobium</taxon>
    </lineage>
</organism>
<feature type="signal peptide" evidence="2">
    <location>
        <begin position="1"/>
        <end position="23"/>
    </location>
</feature>
<dbReference type="EMBL" id="LT629750">
    <property type="protein sequence ID" value="SDS82822.1"/>
    <property type="molecule type" value="Genomic_DNA"/>
</dbReference>
<protein>
    <submittedName>
        <fullName evidence="3">Uncharacterized protein</fullName>
    </submittedName>
</protein>
<evidence type="ECO:0000313" key="4">
    <source>
        <dbReference type="Proteomes" id="UP000243904"/>
    </source>
</evidence>
<keyword evidence="4" id="KW-1185">Reference proteome</keyword>
<gene>
    <name evidence="3" type="ORF">SAMN05444158_3365</name>
</gene>
<feature type="region of interest" description="Disordered" evidence="1">
    <location>
        <begin position="25"/>
        <end position="54"/>
    </location>
</feature>
<evidence type="ECO:0000256" key="2">
    <source>
        <dbReference type="SAM" id="SignalP"/>
    </source>
</evidence>
<reference evidence="4" key="1">
    <citation type="submission" date="2016-10" db="EMBL/GenBank/DDBJ databases">
        <authorList>
            <person name="Varghese N."/>
            <person name="Submissions S."/>
        </authorList>
    </citation>
    <scope>NUCLEOTIDE SEQUENCE [LARGE SCALE GENOMIC DNA]</scope>
    <source>
        <strain evidence="4">GAS369</strain>
    </source>
</reference>
<dbReference type="Proteomes" id="UP000243904">
    <property type="component" value="Chromosome I"/>
</dbReference>
<proteinExistence type="predicted"/>
<feature type="compositionally biased region" description="Basic and acidic residues" evidence="1">
    <location>
        <begin position="43"/>
        <end position="54"/>
    </location>
</feature>
<sequence>MRIFIAPLVIGTLALAGTSPAVAQSKPVSDQNVSVGAASSRDSTAERSSYKHKAQDDIRIWQQKLDGFDAKVQVKATEAQTSASKDLDDAWTQTKMASARLETAGEADWGSAKASFKTASDKLAVAWHKVNPTDK</sequence>
<keyword evidence="2" id="KW-0732">Signal</keyword>
<feature type="chain" id="PRO_5009263142" evidence="2">
    <location>
        <begin position="24"/>
        <end position="135"/>
    </location>
</feature>
<accession>A0A1H1VDG2</accession>